<keyword evidence="3" id="KW-1015">Disulfide bond</keyword>
<dbReference type="PANTHER" id="PTHR24252:SF7">
    <property type="entry name" value="HYALIN"/>
    <property type="match status" value="1"/>
</dbReference>
<dbReference type="OMA" id="ANSEPEY"/>
<dbReference type="Ensembl" id="ENSCSAVT00000010170.1">
    <property type="protein sequence ID" value="ENSCSAVP00000010048.1"/>
    <property type="gene ID" value="ENSCSAVG00000005918.1"/>
</dbReference>
<dbReference type="PROSITE" id="PS00134">
    <property type="entry name" value="TRYPSIN_HIS"/>
    <property type="match status" value="1"/>
</dbReference>
<dbReference type="InParanoid" id="H2YXI7"/>
<dbReference type="InterPro" id="IPR018114">
    <property type="entry name" value="TRYPSIN_HIS"/>
</dbReference>
<dbReference type="SUPFAM" id="SSF50494">
    <property type="entry name" value="Trypsin-like serine proteases"/>
    <property type="match status" value="1"/>
</dbReference>
<evidence type="ECO:0000256" key="1">
    <source>
        <dbReference type="ARBA" id="ARBA00022670"/>
    </source>
</evidence>
<evidence type="ECO:0000256" key="3">
    <source>
        <dbReference type="ARBA" id="ARBA00023157"/>
    </source>
</evidence>
<evidence type="ECO:0000256" key="4">
    <source>
        <dbReference type="RuleBase" id="RU363034"/>
    </source>
</evidence>
<accession>H2YXI7</accession>
<reference evidence="6" key="3">
    <citation type="submission" date="2025-09" db="UniProtKB">
        <authorList>
            <consortium name="Ensembl"/>
        </authorList>
    </citation>
    <scope>IDENTIFICATION</scope>
</reference>
<dbReference type="Proteomes" id="UP000007875">
    <property type="component" value="Unassembled WGS sequence"/>
</dbReference>
<dbReference type="FunFam" id="2.40.10.10:FF:000068">
    <property type="entry name" value="transmembrane protease serine 2"/>
    <property type="match status" value="1"/>
</dbReference>
<dbReference type="Pfam" id="PF00089">
    <property type="entry name" value="Trypsin"/>
    <property type="match status" value="1"/>
</dbReference>
<dbReference type="InterPro" id="IPR001314">
    <property type="entry name" value="Peptidase_S1A"/>
</dbReference>
<protein>
    <recommendedName>
        <fullName evidence="5">Peptidase S1 domain-containing protein</fullName>
    </recommendedName>
</protein>
<sequence>VNPPLLPFALSLTGRIIGGTVTVDGDWPWTAYVYELQNGIVAGGICGGALINDQWIVTAAHCIGTIDINLYGVVLGEHSVIAQSGNEQTFTVLQININPTYNQRSFDNDIALLKLSRKVAFDRFIRPICLVPAGTITDNNVIPHFVGSICTTVGWGFTTQATAGMRSNVLIQASLRIEAHLLCSETVTANSVAYASKFVLPGDSQFCAVGASNNQDSCMGDSGGPLMCLHSDGIYYLHGITSYGANPCGQPNRPGIYTRVPIFCFVNPSSKKLIQVLFRLVILSRGS</sequence>
<dbReference type="SMART" id="SM00020">
    <property type="entry name" value="Tryp_SPc"/>
    <property type="match status" value="1"/>
</dbReference>
<dbReference type="GO" id="GO:0006508">
    <property type="term" value="P:proteolysis"/>
    <property type="evidence" value="ECO:0007669"/>
    <property type="project" value="UniProtKB-KW"/>
</dbReference>
<dbReference type="Gene3D" id="2.40.10.10">
    <property type="entry name" value="Trypsin-like serine proteases"/>
    <property type="match status" value="1"/>
</dbReference>
<dbReference type="InterPro" id="IPR033116">
    <property type="entry name" value="TRYPSIN_SER"/>
</dbReference>
<dbReference type="GeneTree" id="ENSGT00940000162823"/>
<dbReference type="InterPro" id="IPR043504">
    <property type="entry name" value="Peptidase_S1_PA_chymotrypsin"/>
</dbReference>
<name>H2YXI7_CIOSA</name>
<keyword evidence="4" id="KW-0378">Hydrolase</keyword>
<dbReference type="InterPro" id="IPR009003">
    <property type="entry name" value="Peptidase_S1_PA"/>
</dbReference>
<keyword evidence="2 4" id="KW-0720">Serine protease</keyword>
<reference evidence="7" key="1">
    <citation type="submission" date="2003-08" db="EMBL/GenBank/DDBJ databases">
        <authorList>
            <person name="Birren B."/>
            <person name="Nusbaum C."/>
            <person name="Abebe A."/>
            <person name="Abouelleil A."/>
            <person name="Adekoya E."/>
            <person name="Ait-zahra M."/>
            <person name="Allen N."/>
            <person name="Allen T."/>
            <person name="An P."/>
            <person name="Anderson M."/>
            <person name="Anderson S."/>
            <person name="Arachchi H."/>
            <person name="Armbruster J."/>
            <person name="Bachantsang P."/>
            <person name="Baldwin J."/>
            <person name="Barry A."/>
            <person name="Bayul T."/>
            <person name="Blitshsteyn B."/>
            <person name="Bloom T."/>
            <person name="Blye J."/>
            <person name="Boguslavskiy L."/>
            <person name="Borowsky M."/>
            <person name="Boukhgalter B."/>
            <person name="Brunache A."/>
            <person name="Butler J."/>
            <person name="Calixte N."/>
            <person name="Calvo S."/>
            <person name="Camarata J."/>
            <person name="Campo K."/>
            <person name="Chang J."/>
            <person name="Cheshatsang Y."/>
            <person name="Citroen M."/>
            <person name="Collymore A."/>
            <person name="Considine T."/>
            <person name="Cook A."/>
            <person name="Cooke P."/>
            <person name="Corum B."/>
            <person name="Cuomo C."/>
            <person name="David R."/>
            <person name="Dawoe T."/>
            <person name="Degray S."/>
            <person name="Dodge S."/>
            <person name="Dooley K."/>
            <person name="Dorje P."/>
            <person name="Dorjee K."/>
            <person name="Dorris L."/>
            <person name="Duffey N."/>
            <person name="Dupes A."/>
            <person name="Elkins T."/>
            <person name="Engels R."/>
            <person name="Erickson J."/>
            <person name="Farina A."/>
            <person name="Faro S."/>
            <person name="Ferreira P."/>
            <person name="Fischer H."/>
            <person name="Fitzgerald M."/>
            <person name="Foley K."/>
            <person name="Gage D."/>
            <person name="Galagan J."/>
            <person name="Gearin G."/>
            <person name="Gnerre S."/>
            <person name="Gnirke A."/>
            <person name="Goyette A."/>
            <person name="Graham J."/>
            <person name="Grandbois E."/>
            <person name="Gyaltsen K."/>
            <person name="Hafez N."/>
            <person name="Hagopian D."/>
            <person name="Hagos B."/>
            <person name="Hall J."/>
            <person name="Hatcher B."/>
            <person name="Heller A."/>
            <person name="Higgins H."/>
            <person name="Honan T."/>
            <person name="Horn A."/>
            <person name="Houde N."/>
            <person name="Hughes L."/>
            <person name="Hulme W."/>
            <person name="Husby E."/>
            <person name="Iliev I."/>
            <person name="Jaffe D."/>
            <person name="Jones C."/>
            <person name="Kamal M."/>
            <person name="Kamat A."/>
            <person name="Kamvysselis M."/>
            <person name="Karlsson E."/>
            <person name="Kells C."/>
            <person name="Kieu A."/>
            <person name="Kisner P."/>
            <person name="Kodira C."/>
            <person name="Kulbokas E."/>
            <person name="Labutti K."/>
            <person name="Lama D."/>
            <person name="Landers T."/>
            <person name="Leger J."/>
            <person name="Levine S."/>
            <person name="Lewis D."/>
            <person name="Lewis T."/>
            <person name="Lindblad-toh K."/>
            <person name="Liu X."/>
            <person name="Lokyitsang T."/>
            <person name="Lokyitsang Y."/>
            <person name="Lucien O."/>
            <person name="Lui A."/>
            <person name="Ma L.J."/>
            <person name="Mabbitt R."/>
            <person name="Macdonald J."/>
            <person name="Maclean C."/>
            <person name="Major J."/>
            <person name="Manning J."/>
            <person name="Marabella R."/>
            <person name="Maru K."/>
            <person name="Matthews C."/>
            <person name="Mauceli E."/>
            <person name="Mccarthy M."/>
            <person name="Mcdonough S."/>
            <person name="Mcghee T."/>
            <person name="Meldrim J."/>
            <person name="Meneus L."/>
            <person name="Mesirov J."/>
            <person name="Mihalev A."/>
            <person name="Mihova T."/>
            <person name="Mikkelsen T."/>
            <person name="Mlenga V."/>
            <person name="Moru K."/>
            <person name="Mozes J."/>
            <person name="Mulrain L."/>
            <person name="Munson G."/>
            <person name="Naylor J."/>
            <person name="Newes C."/>
            <person name="Nguyen C."/>
            <person name="Nguyen N."/>
            <person name="Nguyen T."/>
            <person name="Nicol R."/>
            <person name="Nielsen C."/>
            <person name="Nizzari M."/>
            <person name="Norbu C."/>
            <person name="Norbu N."/>
            <person name="O'donnell P."/>
            <person name="Okoawo O."/>
            <person name="O'leary S."/>
            <person name="Omotosho B."/>
            <person name="O'neill K."/>
            <person name="Osman S."/>
            <person name="Parker S."/>
            <person name="Perrin D."/>
            <person name="Phunkhang P."/>
            <person name="Piqani B."/>
            <person name="Purcell S."/>
            <person name="Rachupka T."/>
            <person name="Ramasamy U."/>
            <person name="Rameau R."/>
            <person name="Ray V."/>
            <person name="Raymond C."/>
            <person name="Retta R."/>
            <person name="Richardson S."/>
            <person name="Rise C."/>
            <person name="Rodriguez J."/>
            <person name="Rogers J."/>
            <person name="Rogov P."/>
            <person name="Rutman M."/>
            <person name="Schupbach R."/>
            <person name="Seaman C."/>
            <person name="Settipalli S."/>
            <person name="Sharpe T."/>
            <person name="Sheridan J."/>
            <person name="Sherpa N."/>
            <person name="Shi J."/>
            <person name="Smirnov S."/>
            <person name="Smith C."/>
            <person name="Sougnez C."/>
            <person name="Spencer B."/>
            <person name="Stalker J."/>
            <person name="Stange-thomann N."/>
            <person name="Stavropoulos S."/>
            <person name="Stetson K."/>
            <person name="Stone C."/>
            <person name="Stone S."/>
            <person name="Stubbs M."/>
            <person name="Talamas J."/>
            <person name="Tchuinga P."/>
            <person name="Tenzing P."/>
            <person name="Tesfaye S."/>
            <person name="Theodore J."/>
            <person name="Thoulutsang Y."/>
            <person name="Topham K."/>
            <person name="Towey S."/>
            <person name="Tsamla T."/>
            <person name="Tsomo N."/>
            <person name="Vallee D."/>
            <person name="Vassiliev H."/>
            <person name="Venkataraman V."/>
            <person name="Vinson J."/>
            <person name="Vo A."/>
            <person name="Wade C."/>
            <person name="Wang S."/>
            <person name="Wangchuk T."/>
            <person name="Wangdi T."/>
            <person name="Whittaker C."/>
            <person name="Wilkinson J."/>
            <person name="Wu Y."/>
            <person name="Wyman D."/>
            <person name="Yadav S."/>
            <person name="Yang S."/>
            <person name="Yang X."/>
            <person name="Yeager S."/>
            <person name="Yee E."/>
            <person name="Young G."/>
            <person name="Zainoun J."/>
            <person name="Zembeck L."/>
            <person name="Zimmer A."/>
            <person name="Zody M."/>
            <person name="Lander E."/>
        </authorList>
    </citation>
    <scope>NUCLEOTIDE SEQUENCE [LARGE SCALE GENOMIC DNA]</scope>
</reference>
<evidence type="ECO:0000259" key="5">
    <source>
        <dbReference type="PROSITE" id="PS50240"/>
    </source>
</evidence>
<proteinExistence type="predicted"/>
<dbReference type="PROSITE" id="PS00135">
    <property type="entry name" value="TRYPSIN_SER"/>
    <property type="match status" value="1"/>
</dbReference>
<dbReference type="InterPro" id="IPR001254">
    <property type="entry name" value="Trypsin_dom"/>
</dbReference>
<organism evidence="6 7">
    <name type="scientific">Ciona savignyi</name>
    <name type="common">Pacific transparent sea squirt</name>
    <dbReference type="NCBI Taxonomy" id="51511"/>
    <lineage>
        <taxon>Eukaryota</taxon>
        <taxon>Metazoa</taxon>
        <taxon>Chordata</taxon>
        <taxon>Tunicata</taxon>
        <taxon>Ascidiacea</taxon>
        <taxon>Phlebobranchia</taxon>
        <taxon>Cionidae</taxon>
        <taxon>Ciona</taxon>
    </lineage>
</organism>
<dbReference type="AlphaFoldDB" id="H2YXI7"/>
<dbReference type="GO" id="GO:0004252">
    <property type="term" value="F:serine-type endopeptidase activity"/>
    <property type="evidence" value="ECO:0007669"/>
    <property type="project" value="InterPro"/>
</dbReference>
<dbReference type="PROSITE" id="PS50240">
    <property type="entry name" value="TRYPSIN_DOM"/>
    <property type="match status" value="1"/>
</dbReference>
<keyword evidence="7" id="KW-1185">Reference proteome</keyword>
<dbReference type="PANTHER" id="PTHR24252">
    <property type="entry name" value="ACROSIN-RELATED"/>
    <property type="match status" value="1"/>
</dbReference>
<evidence type="ECO:0000256" key="2">
    <source>
        <dbReference type="ARBA" id="ARBA00022825"/>
    </source>
</evidence>
<dbReference type="eggNOG" id="KOG3627">
    <property type="taxonomic scope" value="Eukaryota"/>
</dbReference>
<dbReference type="HOGENOM" id="CLU_006842_7_0_1"/>
<evidence type="ECO:0000313" key="6">
    <source>
        <dbReference type="Ensembl" id="ENSCSAVP00000010048.1"/>
    </source>
</evidence>
<feature type="domain" description="Peptidase S1" evidence="5">
    <location>
        <begin position="16"/>
        <end position="274"/>
    </location>
</feature>
<keyword evidence="1 4" id="KW-0645">Protease</keyword>
<reference evidence="6" key="2">
    <citation type="submission" date="2025-08" db="UniProtKB">
        <authorList>
            <consortium name="Ensembl"/>
        </authorList>
    </citation>
    <scope>IDENTIFICATION</scope>
</reference>
<dbReference type="PRINTS" id="PR00722">
    <property type="entry name" value="CHYMOTRYPSIN"/>
</dbReference>
<evidence type="ECO:0000313" key="7">
    <source>
        <dbReference type="Proteomes" id="UP000007875"/>
    </source>
</evidence>
<dbReference type="CDD" id="cd00190">
    <property type="entry name" value="Tryp_SPc"/>
    <property type="match status" value="1"/>
</dbReference>
<dbReference type="STRING" id="51511.ENSCSAVP00000010048"/>